<protein>
    <submittedName>
        <fullName evidence="1">Uncharacterized protein</fullName>
    </submittedName>
</protein>
<dbReference type="STRING" id="290054.SAMN02745114_00591"/>
<name>A0A1T4KT22_9FIRM</name>
<reference evidence="1 2" key="1">
    <citation type="submission" date="2017-02" db="EMBL/GenBank/DDBJ databases">
        <authorList>
            <person name="Peterson S.W."/>
        </authorList>
    </citation>
    <scope>NUCLEOTIDE SEQUENCE [LARGE SCALE GENOMIC DNA]</scope>
    <source>
        <strain evidence="1 2">ATCC 51222</strain>
    </source>
</reference>
<sequence>MGEYSYSANVKFDGKSVYITPTSTNASGMTISCNGKEVAFSRRDMLTKADKSKVSAYNPAVLFYDAITTASDCKKVDNAYVFDGKTSVGNFTLTVNQSSELVSLNIPDADFSIEFDVNSK</sequence>
<proteinExistence type="predicted"/>
<keyword evidence="2" id="KW-1185">Reference proteome</keyword>
<dbReference type="Proteomes" id="UP000190657">
    <property type="component" value="Unassembled WGS sequence"/>
</dbReference>
<dbReference type="AlphaFoldDB" id="A0A1T4KT22"/>
<dbReference type="EMBL" id="FUWW01000005">
    <property type="protein sequence ID" value="SJZ45585.1"/>
    <property type="molecule type" value="Genomic_DNA"/>
</dbReference>
<evidence type="ECO:0000313" key="2">
    <source>
        <dbReference type="Proteomes" id="UP000190657"/>
    </source>
</evidence>
<accession>A0A1T4KT22</accession>
<gene>
    <name evidence="1" type="ORF">SAMN02745114_00591</name>
</gene>
<organism evidence="1 2">
    <name type="scientific">Eubacterium coprostanoligenes</name>
    <dbReference type="NCBI Taxonomy" id="290054"/>
    <lineage>
        <taxon>Bacteria</taxon>
        <taxon>Bacillati</taxon>
        <taxon>Bacillota</taxon>
        <taxon>Clostridia</taxon>
        <taxon>Eubacteriales</taxon>
        <taxon>Eubacteriaceae</taxon>
        <taxon>Eubacterium</taxon>
    </lineage>
</organism>
<evidence type="ECO:0000313" key="1">
    <source>
        <dbReference type="EMBL" id="SJZ45585.1"/>
    </source>
</evidence>